<dbReference type="Proteomes" id="UP001157974">
    <property type="component" value="Unassembled WGS sequence"/>
</dbReference>
<dbReference type="NCBIfam" id="TIGR02188">
    <property type="entry name" value="Ac_CoA_lig_AcsA"/>
    <property type="match status" value="1"/>
</dbReference>
<keyword evidence="11" id="KW-1185">Reference proteome</keyword>
<organism evidence="10 11">
    <name type="scientific">Rhodosorus marinus</name>
    <dbReference type="NCBI Taxonomy" id="101924"/>
    <lineage>
        <taxon>Eukaryota</taxon>
        <taxon>Rhodophyta</taxon>
        <taxon>Stylonematophyceae</taxon>
        <taxon>Stylonematales</taxon>
        <taxon>Stylonemataceae</taxon>
        <taxon>Rhodosorus</taxon>
    </lineage>
</organism>
<dbReference type="GO" id="GO:0019427">
    <property type="term" value="P:acetyl-CoA biosynthetic process from acetate"/>
    <property type="evidence" value="ECO:0007669"/>
    <property type="project" value="InterPro"/>
</dbReference>
<evidence type="ECO:0000259" key="9">
    <source>
        <dbReference type="Pfam" id="PF16177"/>
    </source>
</evidence>
<feature type="region of interest" description="Disordered" evidence="6">
    <location>
        <begin position="1"/>
        <end position="24"/>
    </location>
</feature>
<dbReference type="GO" id="GO:0016208">
    <property type="term" value="F:AMP binding"/>
    <property type="evidence" value="ECO:0007669"/>
    <property type="project" value="InterPro"/>
</dbReference>
<evidence type="ECO:0000256" key="4">
    <source>
        <dbReference type="ARBA" id="ARBA00022840"/>
    </source>
</evidence>
<gene>
    <name evidence="10" type="ORF">NDN08_005964</name>
</gene>
<comment type="catalytic activity">
    <reaction evidence="5">
        <text>acetate + ATP + CoA = acetyl-CoA + AMP + diphosphate</text>
        <dbReference type="Rhea" id="RHEA:23176"/>
        <dbReference type="ChEBI" id="CHEBI:30089"/>
        <dbReference type="ChEBI" id="CHEBI:30616"/>
        <dbReference type="ChEBI" id="CHEBI:33019"/>
        <dbReference type="ChEBI" id="CHEBI:57287"/>
        <dbReference type="ChEBI" id="CHEBI:57288"/>
        <dbReference type="ChEBI" id="CHEBI:456215"/>
        <dbReference type="EC" id="6.2.1.1"/>
    </reaction>
</comment>
<feature type="domain" description="Acetyl-coenzyme A synthetase N-terminal" evidence="9">
    <location>
        <begin position="98"/>
        <end position="159"/>
    </location>
</feature>
<dbReference type="Pfam" id="PF00501">
    <property type="entry name" value="AMP-binding"/>
    <property type="match status" value="1"/>
</dbReference>
<dbReference type="InterPro" id="IPR020845">
    <property type="entry name" value="AMP-binding_CS"/>
</dbReference>
<dbReference type="InterPro" id="IPR032387">
    <property type="entry name" value="ACAS_N"/>
</dbReference>
<dbReference type="InterPro" id="IPR025110">
    <property type="entry name" value="AMP-bd_C"/>
</dbReference>
<dbReference type="PROSITE" id="PS00455">
    <property type="entry name" value="AMP_BINDING"/>
    <property type="match status" value="1"/>
</dbReference>
<dbReference type="Gene3D" id="3.30.300.30">
    <property type="match status" value="1"/>
</dbReference>
<evidence type="ECO:0000256" key="3">
    <source>
        <dbReference type="ARBA" id="ARBA00022741"/>
    </source>
</evidence>
<sequence>MVLGFLTGPPSVSRGGDPKSKNKGLQVYRSSSSSFLGNRVNVGCAGKMQKGNEDSRDEDVLYHLPYANLERHHDSDNVVVPEVFHEGRATHLKSLDEYKKLYEESIADPAGFWSNIARSFYWKEDFPSATACTYNFDLNVGPIAINWFKGGKTNICYNAVDRQVENGLGSKVAFHYEGNDLEDEHRDITYEEVKDEVCRVANSLKEMGVKKGDCVCLYMPMVPELPIAMLACARIGAVHSVVFGGFSAEALAGRIFDAKNNVVITCDGVMRGKKLIELKKVADEAAKLSQARGHNVGHKLVLQRLGPEKCKVDFVEGVDHWWNEMVKPQSTVCEPEWVDAEDPLFILYTSGSTGQPKGILHTTGGYMVYSATTFKYAFDYQPEDVFFCTADCGWITGHSYVTYGPLLNGASQVVFEGVPNCPRPDRLWRIVEKYRVQQVYTAPTAIRALMVAGDKYVKGTDRSSLKILGTVGEPINPEAWNWYFKVVGDERCPVVDTWWQTETGGHMILPLPIPGLHMKPGAASLPFFGVVPVILDEDGNEVDGEGQGFLMVKKPWPSTLRSISGDHERMQDIYFSRFKGYYMSGDGCRRDKDGYYWLTGRVDDVLNVSGHRIGTAEVESALVLHPAVGEAAVVGIGHDIKGEGIYAYVTLMNKFQPDDDLKKELIQYVRKEIGPIATPDVIHFAAAVPKTRSGKIMRRILRKIANEGSKVDKDGLGDVSTLADPSVVEALIETHAN</sequence>
<name>A0AAV8UJF8_9RHOD</name>
<dbReference type="SUPFAM" id="SSF56801">
    <property type="entry name" value="Acetyl-CoA synthetase-like"/>
    <property type="match status" value="1"/>
</dbReference>
<feature type="domain" description="AMP-binding enzyme C-terminal" evidence="8">
    <location>
        <begin position="617"/>
        <end position="695"/>
    </location>
</feature>
<evidence type="ECO:0000259" key="7">
    <source>
        <dbReference type="Pfam" id="PF00501"/>
    </source>
</evidence>
<dbReference type="NCBIfam" id="NF001208">
    <property type="entry name" value="PRK00174.1"/>
    <property type="match status" value="1"/>
</dbReference>
<evidence type="ECO:0000256" key="6">
    <source>
        <dbReference type="SAM" id="MobiDB-lite"/>
    </source>
</evidence>
<dbReference type="FunFam" id="3.40.50.12780:FF:000001">
    <property type="entry name" value="Acetyl-coenzyme A synthetase"/>
    <property type="match status" value="1"/>
</dbReference>
<dbReference type="GO" id="GO:0003987">
    <property type="term" value="F:acetate-CoA ligase activity"/>
    <property type="evidence" value="ECO:0007669"/>
    <property type="project" value="UniProtKB-UniRule"/>
</dbReference>
<accession>A0AAV8UJF8</accession>
<comment type="caution">
    <text evidence="10">The sequence shown here is derived from an EMBL/GenBank/DDBJ whole genome shotgun (WGS) entry which is preliminary data.</text>
</comment>
<dbReference type="PANTHER" id="PTHR24095">
    <property type="entry name" value="ACETYL-COENZYME A SYNTHETASE"/>
    <property type="match status" value="1"/>
</dbReference>
<dbReference type="InterPro" id="IPR045851">
    <property type="entry name" value="AMP-bd_C_sf"/>
</dbReference>
<evidence type="ECO:0000256" key="5">
    <source>
        <dbReference type="RuleBase" id="RU361147"/>
    </source>
</evidence>
<dbReference type="GO" id="GO:0005524">
    <property type="term" value="F:ATP binding"/>
    <property type="evidence" value="ECO:0007669"/>
    <property type="project" value="UniProtKB-UniRule"/>
</dbReference>
<dbReference type="EC" id="6.2.1.1" evidence="5"/>
<evidence type="ECO:0000259" key="8">
    <source>
        <dbReference type="Pfam" id="PF13193"/>
    </source>
</evidence>
<comment type="similarity">
    <text evidence="1 5">Belongs to the ATP-dependent AMP-binding enzyme family.</text>
</comment>
<dbReference type="Gene3D" id="3.40.50.12780">
    <property type="entry name" value="N-terminal domain of ligase-like"/>
    <property type="match status" value="1"/>
</dbReference>
<evidence type="ECO:0000256" key="1">
    <source>
        <dbReference type="ARBA" id="ARBA00006432"/>
    </source>
</evidence>
<evidence type="ECO:0000313" key="10">
    <source>
        <dbReference type="EMBL" id="KAJ8902644.1"/>
    </source>
</evidence>
<protein>
    <recommendedName>
        <fullName evidence="5">Acetyl-coenzyme A synthetase</fullName>
        <ecNumber evidence="5">6.2.1.1</ecNumber>
    </recommendedName>
</protein>
<dbReference type="InterPro" id="IPR042099">
    <property type="entry name" value="ANL_N_sf"/>
</dbReference>
<evidence type="ECO:0000313" key="11">
    <source>
        <dbReference type="Proteomes" id="UP001157974"/>
    </source>
</evidence>
<dbReference type="InterPro" id="IPR000873">
    <property type="entry name" value="AMP-dep_synth/lig_dom"/>
</dbReference>
<keyword evidence="3 5" id="KW-0547">Nucleotide-binding</keyword>
<keyword evidence="2 5" id="KW-0436">Ligase</keyword>
<dbReference type="EMBL" id="JAMWBK010000008">
    <property type="protein sequence ID" value="KAJ8902644.1"/>
    <property type="molecule type" value="Genomic_DNA"/>
</dbReference>
<dbReference type="Pfam" id="PF16177">
    <property type="entry name" value="ACAS_N"/>
    <property type="match status" value="1"/>
</dbReference>
<dbReference type="CDD" id="cd05966">
    <property type="entry name" value="ACS"/>
    <property type="match status" value="1"/>
</dbReference>
<dbReference type="InterPro" id="IPR011904">
    <property type="entry name" value="Ac_CoA_lig"/>
</dbReference>
<dbReference type="AlphaFoldDB" id="A0AAV8UJF8"/>
<proteinExistence type="inferred from homology"/>
<dbReference type="FunFam" id="3.30.300.30:FF:000004">
    <property type="entry name" value="Acetyl-coenzyme A synthetase"/>
    <property type="match status" value="1"/>
</dbReference>
<keyword evidence="4 5" id="KW-0067">ATP-binding</keyword>
<feature type="domain" description="AMP-dependent synthetase/ligase" evidence="7">
    <location>
        <begin position="169"/>
        <end position="556"/>
    </location>
</feature>
<evidence type="ECO:0000256" key="2">
    <source>
        <dbReference type="ARBA" id="ARBA00022598"/>
    </source>
</evidence>
<reference evidence="10 11" key="1">
    <citation type="journal article" date="2023" name="Nat. Commun.">
        <title>Origin of minicircular mitochondrial genomes in red algae.</title>
        <authorList>
            <person name="Lee Y."/>
            <person name="Cho C.H."/>
            <person name="Lee Y.M."/>
            <person name="Park S.I."/>
            <person name="Yang J.H."/>
            <person name="West J.A."/>
            <person name="Bhattacharya D."/>
            <person name="Yoon H.S."/>
        </authorList>
    </citation>
    <scope>NUCLEOTIDE SEQUENCE [LARGE SCALE GENOMIC DNA]</scope>
    <source>
        <strain evidence="10 11">CCMP1338</strain>
        <tissue evidence="10">Whole cell</tissue>
    </source>
</reference>
<dbReference type="Pfam" id="PF13193">
    <property type="entry name" value="AMP-binding_C"/>
    <property type="match status" value="1"/>
</dbReference>
<dbReference type="PANTHER" id="PTHR24095:SF14">
    <property type="entry name" value="ACETYL-COENZYME A SYNTHETASE 1"/>
    <property type="match status" value="1"/>
</dbReference>